<protein>
    <submittedName>
        <fullName evidence="1">5533_t:CDS:1</fullName>
    </submittedName>
</protein>
<reference evidence="1 2" key="1">
    <citation type="submission" date="2021-06" db="EMBL/GenBank/DDBJ databases">
        <authorList>
            <person name="Kallberg Y."/>
            <person name="Tangrot J."/>
            <person name="Rosling A."/>
        </authorList>
    </citation>
    <scope>NUCLEOTIDE SEQUENCE [LARGE SCALE GENOMIC DNA]</scope>
    <source>
        <strain evidence="1 2">120-4 pot B 10/14</strain>
    </source>
</reference>
<dbReference type="EMBL" id="CAJVQB010000853">
    <property type="protein sequence ID" value="CAG8510233.1"/>
    <property type="molecule type" value="Genomic_DNA"/>
</dbReference>
<organism evidence="1 2">
    <name type="scientific">Gigaspora margarita</name>
    <dbReference type="NCBI Taxonomy" id="4874"/>
    <lineage>
        <taxon>Eukaryota</taxon>
        <taxon>Fungi</taxon>
        <taxon>Fungi incertae sedis</taxon>
        <taxon>Mucoromycota</taxon>
        <taxon>Glomeromycotina</taxon>
        <taxon>Glomeromycetes</taxon>
        <taxon>Diversisporales</taxon>
        <taxon>Gigasporaceae</taxon>
        <taxon>Gigaspora</taxon>
    </lineage>
</organism>
<dbReference type="SUPFAM" id="SSF52047">
    <property type="entry name" value="RNI-like"/>
    <property type="match status" value="1"/>
</dbReference>
<evidence type="ECO:0000313" key="1">
    <source>
        <dbReference type="EMBL" id="CAG8510233.1"/>
    </source>
</evidence>
<dbReference type="InterPro" id="IPR032675">
    <property type="entry name" value="LRR_dom_sf"/>
</dbReference>
<sequence length="89" mass="10156">MFQKNTTLISLNLNNNLLAKSGDLIEGLDGNTNLKYLDLQKNKFFVEVVHSFISHLLNNATLTHLDLSFNLELEDIPLFNNMLMSAQEF</sequence>
<name>A0ABM8W2T1_GIGMA</name>
<dbReference type="InterPro" id="IPR001611">
    <property type="entry name" value="Leu-rich_rpt"/>
</dbReference>
<dbReference type="Pfam" id="PF13516">
    <property type="entry name" value="LRR_6"/>
    <property type="match status" value="2"/>
</dbReference>
<keyword evidence="2" id="KW-1185">Reference proteome</keyword>
<dbReference type="Gene3D" id="3.80.10.10">
    <property type="entry name" value="Ribonuclease Inhibitor"/>
    <property type="match status" value="1"/>
</dbReference>
<feature type="non-terminal residue" evidence="1">
    <location>
        <position position="89"/>
    </location>
</feature>
<gene>
    <name evidence="1" type="ORF">GMARGA_LOCUS2645</name>
</gene>
<accession>A0ABM8W2T1</accession>
<dbReference type="Proteomes" id="UP000789901">
    <property type="component" value="Unassembled WGS sequence"/>
</dbReference>
<comment type="caution">
    <text evidence="1">The sequence shown here is derived from an EMBL/GenBank/DDBJ whole genome shotgun (WGS) entry which is preliminary data.</text>
</comment>
<proteinExistence type="predicted"/>
<evidence type="ECO:0000313" key="2">
    <source>
        <dbReference type="Proteomes" id="UP000789901"/>
    </source>
</evidence>